<keyword evidence="1" id="KW-0496">Mitochondrion</keyword>
<sequence length="95" mass="11216">MYQSANKQVEIQQIIQGLAITYSRRKESEENNMGKVSVRSALEKKEVVIEPPIDVRVLQRGYFRRKLELMPIVEHDFTDGKLLPDLYKYSYMHEV</sequence>
<reference evidence="1" key="1">
    <citation type="journal article" date="2015" name="Genome Biol. Evol.">
        <title>Organellar Genomes of White Spruce (Picea glauca): Assembly and Annotation.</title>
        <authorList>
            <person name="Jackman S.D."/>
            <person name="Warren R.L."/>
            <person name="Gibb E.A."/>
            <person name="Vandervalk B.P."/>
            <person name="Mohamadi H."/>
            <person name="Chu J."/>
            <person name="Raymond A."/>
            <person name="Pleasance S."/>
            <person name="Coope R."/>
            <person name="Wildung M.R."/>
            <person name="Ritland C.E."/>
            <person name="Bousquet J."/>
            <person name="Jones S.J."/>
            <person name="Bohlmann J."/>
            <person name="Birol I."/>
        </authorList>
    </citation>
    <scope>NUCLEOTIDE SEQUENCE [LARGE SCALE GENOMIC DNA]</scope>
    <source>
        <tissue evidence="1">Flushing bud</tissue>
    </source>
</reference>
<accession>A0A101M4D0</accession>
<name>A0A101M4D0_PICGL</name>
<geneLocation type="mitochondrion" evidence="1"/>
<comment type="caution">
    <text evidence="1">The sequence shown here is derived from an EMBL/GenBank/DDBJ whole genome shotgun (WGS) entry which is preliminary data.</text>
</comment>
<dbReference type="AlphaFoldDB" id="A0A101M4D0"/>
<gene>
    <name evidence="1" type="ORF">ABT39_MTgene712</name>
</gene>
<evidence type="ECO:0000313" key="1">
    <source>
        <dbReference type="EMBL" id="KUM50866.1"/>
    </source>
</evidence>
<protein>
    <submittedName>
        <fullName evidence="1">Uncharacterized protein</fullName>
    </submittedName>
</protein>
<proteinExistence type="predicted"/>
<dbReference type="EMBL" id="LKAM01000001">
    <property type="protein sequence ID" value="KUM50866.1"/>
    <property type="molecule type" value="Genomic_DNA"/>
</dbReference>
<organism evidence="1">
    <name type="scientific">Picea glauca</name>
    <name type="common">White spruce</name>
    <name type="synonym">Pinus glauca</name>
    <dbReference type="NCBI Taxonomy" id="3330"/>
    <lineage>
        <taxon>Eukaryota</taxon>
        <taxon>Viridiplantae</taxon>
        <taxon>Streptophyta</taxon>
        <taxon>Embryophyta</taxon>
        <taxon>Tracheophyta</taxon>
        <taxon>Spermatophyta</taxon>
        <taxon>Pinopsida</taxon>
        <taxon>Pinidae</taxon>
        <taxon>Conifers I</taxon>
        <taxon>Pinales</taxon>
        <taxon>Pinaceae</taxon>
        <taxon>Picea</taxon>
    </lineage>
</organism>